<sequence length="531" mass="60447">MHVIFWHRNQRIITIILRKCPTSNHLLLMPNRIRMEVKVSVEGVPRVVCGVTEKTTCQEVVIALAQSLGRPGRYTLQEKFKEFERNMTPNERLLESLEKYGQQAREIQLTLLHNGPSLWEGPSRGKGGRYEAGPQLRRADAGGKVQRVRGRLSLHRQSLPPLSCLRQQAEQRPEEPKKPKRKSLTLMEEAWGWLESIGRGTVNQSGREKGSRMDTVKRDGCSLNVTVTVAKDPSTPGVLQSKFREKSAKSTEHQRISCCMGDQGRDREKSNLFNSDEGNDIQHVKKHPEVSMAKIKAEGQQNPTSALKMVDEKRKLRALVAIQQASLKELQAQITCTDSQIHELEEQRKARQADQEAQQKIVEEAEHLEFWKNELKAEEGYEKDLQEQFLEMKVKAVECKAKLEEYKRKMQGLDSSRDRRTVQEEQVNVPSQDATSPAAAGWTRLNEALNQSRSLTVSVVNTDRKFAPRVDSSHPHAVVLPNQIKELQPSGPSQLRDWWTCWSEAQSPNPETQPRVVHISEIMIHLGSTRV</sequence>
<reference evidence="4" key="1">
    <citation type="journal article" date="2018" name="PLoS ONE">
        <title>Chinook salmon (Oncorhynchus tshawytscha) genome and transcriptome.</title>
        <authorList>
            <person name="Christensen K.A."/>
            <person name="Leong J.S."/>
            <person name="Sakhrani D."/>
            <person name="Biagi C.A."/>
            <person name="Minkley D.R."/>
            <person name="Withler R.E."/>
            <person name="Rondeau E.B."/>
            <person name="Koop B.F."/>
            <person name="Devlin R.H."/>
        </authorList>
    </citation>
    <scope>NUCLEOTIDE SEQUENCE [LARGE SCALE GENOMIC DNA]</scope>
</reference>
<dbReference type="InterPro" id="IPR029071">
    <property type="entry name" value="Ubiquitin-like_domsf"/>
</dbReference>
<dbReference type="SUPFAM" id="SSF54236">
    <property type="entry name" value="Ubiquitin-like"/>
    <property type="match status" value="1"/>
</dbReference>
<organism evidence="3 4">
    <name type="scientific">Oncorhynchus tshawytscha</name>
    <name type="common">Chinook salmon</name>
    <name type="synonym">Salmo tshawytscha</name>
    <dbReference type="NCBI Taxonomy" id="74940"/>
    <lineage>
        <taxon>Eukaryota</taxon>
        <taxon>Metazoa</taxon>
        <taxon>Chordata</taxon>
        <taxon>Craniata</taxon>
        <taxon>Vertebrata</taxon>
        <taxon>Euteleostomi</taxon>
        <taxon>Actinopterygii</taxon>
        <taxon>Neopterygii</taxon>
        <taxon>Teleostei</taxon>
        <taxon>Protacanthopterygii</taxon>
        <taxon>Salmoniformes</taxon>
        <taxon>Salmonidae</taxon>
        <taxon>Salmoninae</taxon>
        <taxon>Oncorhynchus</taxon>
    </lineage>
</organism>
<protein>
    <recommendedName>
        <fullName evidence="2">Ras-associating domain-containing protein</fullName>
    </recommendedName>
</protein>
<dbReference type="GO" id="GO:0007165">
    <property type="term" value="P:signal transduction"/>
    <property type="evidence" value="ECO:0007669"/>
    <property type="project" value="InterPro"/>
</dbReference>
<dbReference type="Ensembl" id="ENSOTST00005175393.1">
    <property type="protein sequence ID" value="ENSOTSP00005121880.1"/>
    <property type="gene ID" value="ENSOTSG00005025760.2"/>
</dbReference>
<evidence type="ECO:0000313" key="4">
    <source>
        <dbReference type="Proteomes" id="UP000694402"/>
    </source>
</evidence>
<dbReference type="PANTHER" id="PTHR15286:SF16">
    <property type="entry name" value="RAS ASSOCIATION DOMAIN-CONTAINING PROTEIN 8"/>
    <property type="match status" value="1"/>
</dbReference>
<evidence type="ECO:0000256" key="1">
    <source>
        <dbReference type="SAM" id="MobiDB-lite"/>
    </source>
</evidence>
<dbReference type="InterPro" id="IPR000159">
    <property type="entry name" value="RA_dom"/>
</dbReference>
<feature type="domain" description="Ras-associating" evidence="2">
    <location>
        <begin position="37"/>
        <end position="111"/>
    </location>
</feature>
<dbReference type="AlphaFoldDB" id="A0AAZ3Q0A0"/>
<evidence type="ECO:0000313" key="3">
    <source>
        <dbReference type="Ensembl" id="ENSOTSP00005121880.1"/>
    </source>
</evidence>
<accession>A0AAZ3Q0A0</accession>
<dbReference type="PANTHER" id="PTHR15286">
    <property type="entry name" value="RAS-ASSOCIATING DOMAIN CONTAINING PROTEIN"/>
    <property type="match status" value="1"/>
</dbReference>
<feature type="region of interest" description="Disordered" evidence="1">
    <location>
        <begin position="118"/>
        <end position="147"/>
    </location>
</feature>
<evidence type="ECO:0000259" key="2">
    <source>
        <dbReference type="Pfam" id="PF00788"/>
    </source>
</evidence>
<name>A0AAZ3Q0A0_ONCTS</name>
<feature type="compositionally biased region" description="Polar residues" evidence="1">
    <location>
        <begin position="424"/>
        <end position="435"/>
    </location>
</feature>
<proteinExistence type="predicted"/>
<dbReference type="Gene3D" id="3.10.20.90">
    <property type="entry name" value="Phosphatidylinositol 3-kinase Catalytic Subunit, Chain A, domain 1"/>
    <property type="match status" value="1"/>
</dbReference>
<dbReference type="InterPro" id="IPR033593">
    <property type="entry name" value="N-RASSF"/>
</dbReference>
<feature type="region of interest" description="Disordered" evidence="1">
    <location>
        <begin position="411"/>
        <end position="438"/>
    </location>
</feature>
<dbReference type="GeneTree" id="ENSGT00950000182839"/>
<dbReference type="Proteomes" id="UP000694402">
    <property type="component" value="Unassembled WGS sequence"/>
</dbReference>
<dbReference type="Pfam" id="PF00788">
    <property type="entry name" value="RA"/>
    <property type="match status" value="1"/>
</dbReference>
<feature type="region of interest" description="Disordered" evidence="1">
    <location>
        <begin position="159"/>
        <end position="184"/>
    </location>
</feature>
<reference evidence="3" key="3">
    <citation type="submission" date="2025-09" db="UniProtKB">
        <authorList>
            <consortium name="Ensembl"/>
        </authorList>
    </citation>
    <scope>IDENTIFICATION</scope>
</reference>
<keyword evidence="4" id="KW-1185">Reference proteome</keyword>
<gene>
    <name evidence="3" type="primary">RNF8</name>
</gene>
<reference evidence="3" key="2">
    <citation type="submission" date="2025-08" db="UniProtKB">
        <authorList>
            <consortium name="Ensembl"/>
        </authorList>
    </citation>
    <scope>IDENTIFICATION</scope>
</reference>